<dbReference type="Pfam" id="PF00392">
    <property type="entry name" value="GntR"/>
    <property type="match status" value="1"/>
</dbReference>
<protein>
    <submittedName>
        <fullName evidence="5">Transcriptional regulator, GntR family</fullName>
    </submittedName>
</protein>
<dbReference type="InterPro" id="IPR036388">
    <property type="entry name" value="WH-like_DNA-bd_sf"/>
</dbReference>
<reference evidence="5 6" key="1">
    <citation type="submission" date="2016-10" db="EMBL/GenBank/DDBJ databases">
        <authorList>
            <person name="de Groot N.N."/>
        </authorList>
    </citation>
    <scope>NUCLEOTIDE SEQUENCE [LARGE SCALE GENOMIC DNA]</scope>
    <source>
        <strain evidence="5 6">DSM 22012</strain>
    </source>
</reference>
<feature type="domain" description="HTH gntR-type" evidence="4">
    <location>
        <begin position="9"/>
        <end position="76"/>
    </location>
</feature>
<keyword evidence="2" id="KW-0238">DNA-binding</keyword>
<evidence type="ECO:0000259" key="4">
    <source>
        <dbReference type="PROSITE" id="PS50949"/>
    </source>
</evidence>
<sequence>MTEQTTQDLPLAARIRSALSDDILSGRIEAGARLDEVALADQFEVSRTPVREALKQLIATGLVEHRHRRGVFVTEITSDRLAEMFEYAAEMEALCARMASINMKQAEREALLAIHLDSHAHVLNGNVDAYEAANIKLHEALFEGAHNHFLAEAVLLARAKVTPYRRAQFRVEDRLHTSFSEHGEIVKAVLKGQSDLAAQLLREHVGRSHRTSLQYMERD</sequence>
<dbReference type="RefSeq" id="WP_104003538.1">
    <property type="nucleotide sequence ID" value="NZ_FNVQ01000002.1"/>
</dbReference>
<dbReference type="SMART" id="SM00895">
    <property type="entry name" value="FCD"/>
    <property type="match status" value="1"/>
</dbReference>
<proteinExistence type="predicted"/>
<organism evidence="5 6">
    <name type="scientific">Marinobacterium lutimaris</name>
    <dbReference type="NCBI Taxonomy" id="568106"/>
    <lineage>
        <taxon>Bacteria</taxon>
        <taxon>Pseudomonadati</taxon>
        <taxon>Pseudomonadota</taxon>
        <taxon>Gammaproteobacteria</taxon>
        <taxon>Oceanospirillales</taxon>
        <taxon>Oceanospirillaceae</taxon>
        <taxon>Marinobacterium</taxon>
    </lineage>
</organism>
<dbReference type="SUPFAM" id="SSF48008">
    <property type="entry name" value="GntR ligand-binding domain-like"/>
    <property type="match status" value="1"/>
</dbReference>
<gene>
    <name evidence="5" type="ORF">SAMN05444390_102442</name>
</gene>
<accession>A0A1H6B783</accession>
<dbReference type="GO" id="GO:0003677">
    <property type="term" value="F:DNA binding"/>
    <property type="evidence" value="ECO:0007669"/>
    <property type="project" value="UniProtKB-KW"/>
</dbReference>
<evidence type="ECO:0000313" key="5">
    <source>
        <dbReference type="EMBL" id="SEG56472.1"/>
    </source>
</evidence>
<dbReference type="GO" id="GO:0003700">
    <property type="term" value="F:DNA-binding transcription factor activity"/>
    <property type="evidence" value="ECO:0007669"/>
    <property type="project" value="InterPro"/>
</dbReference>
<dbReference type="Gene3D" id="1.20.120.530">
    <property type="entry name" value="GntR ligand-binding domain-like"/>
    <property type="match status" value="1"/>
</dbReference>
<dbReference type="PANTHER" id="PTHR43537:SF49">
    <property type="entry name" value="TRANSCRIPTIONAL REGULATORY PROTEIN"/>
    <property type="match status" value="1"/>
</dbReference>
<dbReference type="CDD" id="cd07377">
    <property type="entry name" value="WHTH_GntR"/>
    <property type="match status" value="1"/>
</dbReference>
<evidence type="ECO:0000256" key="1">
    <source>
        <dbReference type="ARBA" id="ARBA00023015"/>
    </source>
</evidence>
<dbReference type="InterPro" id="IPR008920">
    <property type="entry name" value="TF_FadR/GntR_C"/>
</dbReference>
<dbReference type="AlphaFoldDB" id="A0A1H6B783"/>
<dbReference type="InterPro" id="IPR000524">
    <property type="entry name" value="Tscrpt_reg_HTH_GntR"/>
</dbReference>
<evidence type="ECO:0000256" key="3">
    <source>
        <dbReference type="ARBA" id="ARBA00023163"/>
    </source>
</evidence>
<dbReference type="InterPro" id="IPR036390">
    <property type="entry name" value="WH_DNA-bd_sf"/>
</dbReference>
<dbReference type="OrthoDB" id="9799812at2"/>
<dbReference type="SMART" id="SM00345">
    <property type="entry name" value="HTH_GNTR"/>
    <property type="match status" value="1"/>
</dbReference>
<evidence type="ECO:0000256" key="2">
    <source>
        <dbReference type="ARBA" id="ARBA00023125"/>
    </source>
</evidence>
<evidence type="ECO:0000313" key="6">
    <source>
        <dbReference type="Proteomes" id="UP000236745"/>
    </source>
</evidence>
<name>A0A1H6B783_9GAMM</name>
<dbReference type="EMBL" id="FNVQ01000002">
    <property type="protein sequence ID" value="SEG56472.1"/>
    <property type="molecule type" value="Genomic_DNA"/>
</dbReference>
<keyword evidence="1" id="KW-0805">Transcription regulation</keyword>
<dbReference type="Gene3D" id="1.10.10.10">
    <property type="entry name" value="Winged helix-like DNA-binding domain superfamily/Winged helix DNA-binding domain"/>
    <property type="match status" value="1"/>
</dbReference>
<keyword evidence="3" id="KW-0804">Transcription</keyword>
<dbReference type="PRINTS" id="PR00035">
    <property type="entry name" value="HTHGNTR"/>
</dbReference>
<dbReference type="InterPro" id="IPR011711">
    <property type="entry name" value="GntR_C"/>
</dbReference>
<keyword evidence="6" id="KW-1185">Reference proteome</keyword>
<dbReference type="PANTHER" id="PTHR43537">
    <property type="entry name" value="TRANSCRIPTIONAL REGULATOR, GNTR FAMILY"/>
    <property type="match status" value="1"/>
</dbReference>
<dbReference type="SUPFAM" id="SSF46785">
    <property type="entry name" value="Winged helix' DNA-binding domain"/>
    <property type="match status" value="1"/>
</dbReference>
<dbReference type="PROSITE" id="PS50949">
    <property type="entry name" value="HTH_GNTR"/>
    <property type="match status" value="1"/>
</dbReference>
<dbReference type="Proteomes" id="UP000236745">
    <property type="component" value="Unassembled WGS sequence"/>
</dbReference>
<dbReference type="Pfam" id="PF07729">
    <property type="entry name" value="FCD"/>
    <property type="match status" value="1"/>
</dbReference>